<reference evidence="4" key="1">
    <citation type="submission" date="2012-12" db="EMBL/GenBank/DDBJ databases">
        <authorList>
            <person name="Hellsten U."/>
            <person name="Grimwood J."/>
            <person name="Chapman J.A."/>
            <person name="Shapiro H."/>
            <person name="Aerts A."/>
            <person name="Otillar R.P."/>
            <person name="Terry A.Y."/>
            <person name="Boore J.L."/>
            <person name="Simakov O."/>
            <person name="Marletaz F."/>
            <person name="Cho S.-J."/>
            <person name="Edsinger-Gonzales E."/>
            <person name="Havlak P."/>
            <person name="Kuo D.-H."/>
            <person name="Larsson T."/>
            <person name="Lv J."/>
            <person name="Arendt D."/>
            <person name="Savage R."/>
            <person name="Osoegawa K."/>
            <person name="de Jong P."/>
            <person name="Lindberg D.R."/>
            <person name="Seaver E.C."/>
            <person name="Weisblat D.A."/>
            <person name="Putnam N.H."/>
            <person name="Grigoriev I.V."/>
            <person name="Rokhsar D.S."/>
        </authorList>
    </citation>
    <scope>NUCLEOTIDE SEQUENCE</scope>
    <source>
        <strain evidence="4">I ESC-2004</strain>
    </source>
</reference>
<keyword evidence="4" id="KW-1185">Reference proteome</keyword>
<accession>R7VLN7</accession>
<organism evidence="2">
    <name type="scientific">Capitella teleta</name>
    <name type="common">Polychaete worm</name>
    <dbReference type="NCBI Taxonomy" id="283909"/>
    <lineage>
        <taxon>Eukaryota</taxon>
        <taxon>Metazoa</taxon>
        <taxon>Spiralia</taxon>
        <taxon>Lophotrochozoa</taxon>
        <taxon>Annelida</taxon>
        <taxon>Polychaeta</taxon>
        <taxon>Sedentaria</taxon>
        <taxon>Scolecida</taxon>
        <taxon>Capitellidae</taxon>
        <taxon>Capitella</taxon>
    </lineage>
</organism>
<gene>
    <name evidence="2" type="ORF">CAPTEDRAFT_219992</name>
</gene>
<reference evidence="2 4" key="2">
    <citation type="journal article" date="2013" name="Nature">
        <title>Insights into bilaterian evolution from three spiralian genomes.</title>
        <authorList>
            <person name="Simakov O."/>
            <person name="Marletaz F."/>
            <person name="Cho S.J."/>
            <person name="Edsinger-Gonzales E."/>
            <person name="Havlak P."/>
            <person name="Hellsten U."/>
            <person name="Kuo D.H."/>
            <person name="Larsson T."/>
            <person name="Lv J."/>
            <person name="Arendt D."/>
            <person name="Savage R."/>
            <person name="Osoegawa K."/>
            <person name="de Jong P."/>
            <person name="Grimwood J."/>
            <person name="Chapman J.A."/>
            <person name="Shapiro H."/>
            <person name="Aerts A."/>
            <person name="Otillar R.P."/>
            <person name="Terry A.Y."/>
            <person name="Boore J.L."/>
            <person name="Grigoriev I.V."/>
            <person name="Lindberg D.R."/>
            <person name="Seaver E.C."/>
            <person name="Weisblat D.A."/>
            <person name="Putnam N.H."/>
            <person name="Rokhsar D.S."/>
        </authorList>
    </citation>
    <scope>NUCLEOTIDE SEQUENCE</scope>
    <source>
        <strain evidence="2 4">I ESC-2004</strain>
    </source>
</reference>
<evidence type="ECO:0000313" key="3">
    <source>
        <dbReference type="EnsemblMetazoa" id="CapteP219992"/>
    </source>
</evidence>
<protein>
    <submittedName>
        <fullName evidence="2 3">Uncharacterized protein</fullName>
    </submittedName>
</protein>
<dbReference type="HOGENOM" id="CLU_1534010_0_0_1"/>
<keyword evidence="1" id="KW-0472">Membrane</keyword>
<dbReference type="EMBL" id="KB291919">
    <property type="protein sequence ID" value="ELU18451.1"/>
    <property type="molecule type" value="Genomic_DNA"/>
</dbReference>
<dbReference type="EnsemblMetazoa" id="CapteT219992">
    <property type="protein sequence ID" value="CapteP219992"/>
    <property type="gene ID" value="CapteG219992"/>
</dbReference>
<dbReference type="AlphaFoldDB" id="R7VLN7"/>
<feature type="transmembrane region" description="Helical" evidence="1">
    <location>
        <begin position="149"/>
        <end position="174"/>
    </location>
</feature>
<keyword evidence="1" id="KW-0812">Transmembrane</keyword>
<keyword evidence="1" id="KW-1133">Transmembrane helix</keyword>
<evidence type="ECO:0000313" key="2">
    <source>
        <dbReference type="EMBL" id="ELU18451.1"/>
    </source>
</evidence>
<evidence type="ECO:0000313" key="4">
    <source>
        <dbReference type="Proteomes" id="UP000014760"/>
    </source>
</evidence>
<dbReference type="Proteomes" id="UP000014760">
    <property type="component" value="Unassembled WGS sequence"/>
</dbReference>
<evidence type="ECO:0000256" key="1">
    <source>
        <dbReference type="SAM" id="Phobius"/>
    </source>
</evidence>
<sequence>MAEKKFVKIGRSDGPTLWQIYFEGKDTDAEKEQKMNTLLNPLEGHSGDEEEEEEEVDVNGYMLSGPGKDVVVFETRNDQNGDLNGKEWEHMETDTKPKRKKIPFLGKKFLIRTDSDLELALPAPGFNKFTNSCHYCCVGCPKGFVWRDYIWILLGTILFLAVWAGILTGIIMGLT</sequence>
<name>R7VLN7_CAPTE</name>
<reference evidence="3" key="3">
    <citation type="submission" date="2015-06" db="UniProtKB">
        <authorList>
            <consortium name="EnsemblMetazoa"/>
        </authorList>
    </citation>
    <scope>IDENTIFICATION</scope>
</reference>
<proteinExistence type="predicted"/>
<dbReference type="EMBL" id="AMQN01016294">
    <property type="status" value="NOT_ANNOTATED_CDS"/>
    <property type="molecule type" value="Genomic_DNA"/>
</dbReference>